<evidence type="ECO:0000313" key="2">
    <source>
        <dbReference type="EMBL" id="RZB46383.1"/>
    </source>
</evidence>
<dbReference type="Proteomes" id="UP000289340">
    <property type="component" value="Chromosome 19"/>
</dbReference>
<keyword evidence="1" id="KW-0175">Coiled coil</keyword>
<evidence type="ECO:0000256" key="1">
    <source>
        <dbReference type="SAM" id="Coils"/>
    </source>
</evidence>
<organism evidence="2 3">
    <name type="scientific">Glycine soja</name>
    <name type="common">Wild soybean</name>
    <dbReference type="NCBI Taxonomy" id="3848"/>
    <lineage>
        <taxon>Eukaryota</taxon>
        <taxon>Viridiplantae</taxon>
        <taxon>Streptophyta</taxon>
        <taxon>Embryophyta</taxon>
        <taxon>Tracheophyta</taxon>
        <taxon>Spermatophyta</taxon>
        <taxon>Magnoliopsida</taxon>
        <taxon>eudicotyledons</taxon>
        <taxon>Gunneridae</taxon>
        <taxon>Pentapetalae</taxon>
        <taxon>rosids</taxon>
        <taxon>fabids</taxon>
        <taxon>Fabales</taxon>
        <taxon>Fabaceae</taxon>
        <taxon>Papilionoideae</taxon>
        <taxon>50 kb inversion clade</taxon>
        <taxon>NPAAA clade</taxon>
        <taxon>indigoferoid/millettioid clade</taxon>
        <taxon>Phaseoleae</taxon>
        <taxon>Glycine</taxon>
        <taxon>Glycine subgen. Soja</taxon>
    </lineage>
</organism>
<accession>A0A445FC34</accession>
<protein>
    <submittedName>
        <fullName evidence="2">Uncharacterized protein</fullName>
    </submittedName>
</protein>
<dbReference type="EMBL" id="QZWG01000019">
    <property type="protein sequence ID" value="RZB46383.1"/>
    <property type="molecule type" value="Genomic_DNA"/>
</dbReference>
<dbReference type="AlphaFoldDB" id="A0A445FC34"/>
<evidence type="ECO:0000313" key="3">
    <source>
        <dbReference type="Proteomes" id="UP000289340"/>
    </source>
</evidence>
<comment type="caution">
    <text evidence="2">The sequence shown here is derived from an EMBL/GenBank/DDBJ whole genome shotgun (WGS) entry which is preliminary data.</text>
</comment>
<name>A0A445FC34_GLYSO</name>
<proteinExistence type="predicted"/>
<reference evidence="2 3" key="1">
    <citation type="submission" date="2018-09" db="EMBL/GenBank/DDBJ databases">
        <title>A high-quality reference genome of wild soybean provides a powerful tool to mine soybean genomes.</title>
        <authorList>
            <person name="Xie M."/>
            <person name="Chung C.Y.L."/>
            <person name="Li M.-W."/>
            <person name="Wong F.-L."/>
            <person name="Chan T.-F."/>
            <person name="Lam H.-M."/>
        </authorList>
    </citation>
    <scope>NUCLEOTIDE SEQUENCE [LARGE SCALE GENOMIC DNA]</scope>
    <source>
        <strain evidence="3">cv. W05</strain>
        <tissue evidence="2">Hypocotyl of etiolated seedlings</tissue>
    </source>
</reference>
<gene>
    <name evidence="2" type="ORF">D0Y65_050418</name>
</gene>
<sequence>MISLSSITKLREQNPMLLYSTFHILKSTNDNETEIELQLIHSEDQYIGPSASDFTPSPKQVKFAPTAAPMYPYLFDESDQLILTPLSDLMHFNSVEAEEASFIPSWEETKTIRDMGNDDCMRHLQVLWEELQPFGFDLTWLEPHVQSAMSAKAYFERVDYLKSIKVNIASLEIELKKLKTKLVVAQVDLEVARRDLPEVENDFRERDMDAELGYGIP</sequence>
<feature type="coiled-coil region" evidence="1">
    <location>
        <begin position="161"/>
        <end position="195"/>
    </location>
</feature>
<keyword evidence="3" id="KW-1185">Reference proteome</keyword>